<proteinExistence type="predicted"/>
<keyword evidence="2" id="KW-1185">Reference proteome</keyword>
<accession>A0A8J2K6A8</accession>
<sequence>MLRASLKLSFTLLTRNVRVRVLYIENFGSHPTVHDEMTRLETFPPLGEYYKHRVTFREVLCPARSNEDFRAKKYEDHHVGSSELEVLDFDIVQTIPCEYLHLVCLGVVKKLIRLWLRGSIQYIRLPGNEVDAISQKLKQMKKFITKEFQRKPREILCSFYESAQLYGKEYMSLNVHNLSHLASYANHLGPLDQFAAFKYENYLGFLKSHLRNNSNTLQQLHRRLHERYLIKRLPEDSNQDHYAISGKCHQDFDFPNNNRFKILRIQNTEFRGSQPNNLKKFKRVKSRQIPGENWEESPCRVLNSYDNYDFARKYALPQSVYTSELSDMDDVVSPRHAQSKFTRRMMEEHGPGNAKKGNKCNPITSIVLPTPPALPVSTLISSDISESDPVGQLDTHCPVSFPESQSYSYDNMFSQRSCIGL</sequence>
<dbReference type="OrthoDB" id="10028922at2759"/>
<comment type="caution">
    <text evidence="1">The sequence shown here is derived from an EMBL/GenBank/DDBJ whole genome shotgun (WGS) entry which is preliminary data.</text>
</comment>
<name>A0A8J2K6A8_9HEXA</name>
<dbReference type="PANTHER" id="PTHR33053">
    <property type="entry name" value="PROTEIN, PUTATIVE-RELATED"/>
    <property type="match status" value="1"/>
</dbReference>
<reference evidence="1" key="1">
    <citation type="submission" date="2021-06" db="EMBL/GenBank/DDBJ databases">
        <authorList>
            <person name="Hodson N. C."/>
            <person name="Mongue J. A."/>
            <person name="Jaron S. K."/>
        </authorList>
    </citation>
    <scope>NUCLEOTIDE SEQUENCE</scope>
</reference>
<dbReference type="Proteomes" id="UP000708208">
    <property type="component" value="Unassembled WGS sequence"/>
</dbReference>
<evidence type="ECO:0000313" key="2">
    <source>
        <dbReference type="Proteomes" id="UP000708208"/>
    </source>
</evidence>
<feature type="non-terminal residue" evidence="1">
    <location>
        <position position="1"/>
    </location>
</feature>
<evidence type="ECO:0000313" key="1">
    <source>
        <dbReference type="EMBL" id="CAG7732359.1"/>
    </source>
</evidence>
<gene>
    <name evidence="1" type="ORF">AFUS01_LOCUS20880</name>
</gene>
<dbReference type="PANTHER" id="PTHR33053:SF25">
    <property type="entry name" value="TRANSPOSASE DOMAIN-CONTAINING PROTEIN"/>
    <property type="match status" value="1"/>
</dbReference>
<protein>
    <submittedName>
        <fullName evidence="1">Uncharacterized protein</fullName>
    </submittedName>
</protein>
<organism evidence="1 2">
    <name type="scientific">Allacma fusca</name>
    <dbReference type="NCBI Taxonomy" id="39272"/>
    <lineage>
        <taxon>Eukaryota</taxon>
        <taxon>Metazoa</taxon>
        <taxon>Ecdysozoa</taxon>
        <taxon>Arthropoda</taxon>
        <taxon>Hexapoda</taxon>
        <taxon>Collembola</taxon>
        <taxon>Symphypleona</taxon>
        <taxon>Sminthuridae</taxon>
        <taxon>Allacma</taxon>
    </lineage>
</organism>
<dbReference type="AlphaFoldDB" id="A0A8J2K6A8"/>
<dbReference type="EMBL" id="CAJVCH010229697">
    <property type="protein sequence ID" value="CAG7732359.1"/>
    <property type="molecule type" value="Genomic_DNA"/>
</dbReference>